<dbReference type="InterPro" id="IPR011042">
    <property type="entry name" value="6-blade_b-propeller_TolB-like"/>
</dbReference>
<evidence type="ECO:0000313" key="3">
    <source>
        <dbReference type="Proteomes" id="UP000663882"/>
    </source>
</evidence>
<dbReference type="EMBL" id="CAJNOO010003899">
    <property type="protein sequence ID" value="CAF1359172.1"/>
    <property type="molecule type" value="Genomic_DNA"/>
</dbReference>
<feature type="chain" id="PRO_5032602601" description="NHL repeat-containing protein" evidence="1">
    <location>
        <begin position="19"/>
        <end position="262"/>
    </location>
</feature>
<accession>A0A815HZN4</accession>
<dbReference type="Proteomes" id="UP000663882">
    <property type="component" value="Unassembled WGS sequence"/>
</dbReference>
<dbReference type="Gene3D" id="2.120.10.30">
    <property type="entry name" value="TolB, C-terminal domain"/>
    <property type="match status" value="1"/>
</dbReference>
<dbReference type="SUPFAM" id="SSF63829">
    <property type="entry name" value="Calcium-dependent phosphotriesterase"/>
    <property type="match status" value="1"/>
</dbReference>
<proteinExistence type="predicted"/>
<feature type="signal peptide" evidence="1">
    <location>
        <begin position="1"/>
        <end position="18"/>
    </location>
</feature>
<sequence length="262" mass="27622">MFLFIWILSVILLPFLHSVVQLSHRSTSYCGANTCPNSFANGCSSSVSSTCYKFHMTNGSSVCAPTIACSLLDLCTKKHDCTSKNSICVVDSCCTKPVCLPLALMETCSSDSVTDCNLLSKARWSQNGVTIAGSSDGRNGGNGQGSALNQLNGPNSVYYDYLGDNGGSLFIADSGNNRILKFPAGSTQHSNGTVVAGGNGPGSEANQLYDPRYVLVDSTGVMFISDGNNNRIQRWLPSATSGETILGSTIVADIIVSIMNKI</sequence>
<evidence type="ECO:0000256" key="1">
    <source>
        <dbReference type="SAM" id="SignalP"/>
    </source>
</evidence>
<gene>
    <name evidence="2" type="ORF">RFH988_LOCUS32723</name>
</gene>
<reference evidence="2" key="1">
    <citation type="submission" date="2021-02" db="EMBL/GenBank/DDBJ databases">
        <authorList>
            <person name="Nowell W R."/>
        </authorList>
    </citation>
    <scope>NUCLEOTIDE SEQUENCE</scope>
</reference>
<evidence type="ECO:0008006" key="4">
    <source>
        <dbReference type="Google" id="ProtNLM"/>
    </source>
</evidence>
<evidence type="ECO:0000313" key="2">
    <source>
        <dbReference type="EMBL" id="CAF1359172.1"/>
    </source>
</evidence>
<dbReference type="OrthoDB" id="10059327at2759"/>
<dbReference type="AlphaFoldDB" id="A0A815HZN4"/>
<organism evidence="2 3">
    <name type="scientific">Rotaria sordida</name>
    <dbReference type="NCBI Taxonomy" id="392033"/>
    <lineage>
        <taxon>Eukaryota</taxon>
        <taxon>Metazoa</taxon>
        <taxon>Spiralia</taxon>
        <taxon>Gnathifera</taxon>
        <taxon>Rotifera</taxon>
        <taxon>Eurotatoria</taxon>
        <taxon>Bdelloidea</taxon>
        <taxon>Philodinida</taxon>
        <taxon>Philodinidae</taxon>
        <taxon>Rotaria</taxon>
    </lineage>
</organism>
<comment type="caution">
    <text evidence="2">The sequence shown here is derived from an EMBL/GenBank/DDBJ whole genome shotgun (WGS) entry which is preliminary data.</text>
</comment>
<name>A0A815HZN4_9BILA</name>
<protein>
    <recommendedName>
        <fullName evidence="4">NHL repeat-containing protein</fullName>
    </recommendedName>
</protein>
<keyword evidence="1" id="KW-0732">Signal</keyword>